<dbReference type="CDD" id="cd01949">
    <property type="entry name" value="GGDEF"/>
    <property type="match status" value="1"/>
</dbReference>
<dbReference type="PROSITE" id="PS50887">
    <property type="entry name" value="GGDEF"/>
    <property type="match status" value="1"/>
</dbReference>
<evidence type="ECO:0000313" key="7">
    <source>
        <dbReference type="Proteomes" id="UP000244064"/>
    </source>
</evidence>
<gene>
    <name evidence="6" type="ORF">DBO85_06875</name>
</gene>
<sequence>MMSRRHLRYLLTLPWLLLGLLTLPLQAALQLQENSPPQSLTAQVEYLADPTGTLRLDDLLTASQAPAWRRASKLNFGYVDGAIWLRLTLQSVQSQTGDWRLEFSYPSLDRITLFDVGSDGVRLGQAGDMLPFQQRSVANRAPVFDIRLQPGERRTLYVRASSEGAMTLDGTLYARNQHERHSVDGYLVHAMYSGTLIALGCYNLLLFFALRERPFLYYALFVSAFFVGILGLNGLGAQFLWSGGNWWTNRALPFGINAAAAIGLLFARSFLDTAKWMPRGDRWLRLATILLSGCALATLLLPVQQALQLMSISGLCMCVCTLITGFVCVRKGAPGAALFLLAWLTLLLGASLLALRNFALIPSNAFTMHAMQIGSALEMILLSLALAARFNELKRQKEQVLQSHERQLEHRVAERTEALEEANRQLSSMAMQDALTQLANRTSLQRQLDQAIQRAKRRNETLAVMLIDLDGFKPINDLHGHELGDQVLIEIARRLRDCARDSDLPARLGGDEFVLICEAIHSAEHALEVAERILTGLHAPILLGELCLQVGASIGIVLSRGEESGTTLIRQADAAMYAAKAAGRNRVMLAHALNRA</sequence>
<dbReference type="InterPro" id="IPR043128">
    <property type="entry name" value="Rev_trsase/Diguanyl_cyclase"/>
</dbReference>
<feature type="coiled-coil region" evidence="3">
    <location>
        <begin position="387"/>
        <end position="461"/>
    </location>
</feature>
<feature type="transmembrane region" description="Helical" evidence="4">
    <location>
        <begin position="309"/>
        <end position="329"/>
    </location>
</feature>
<dbReference type="FunFam" id="3.30.70.270:FF:000001">
    <property type="entry name" value="Diguanylate cyclase domain protein"/>
    <property type="match status" value="1"/>
</dbReference>
<proteinExistence type="predicted"/>
<keyword evidence="3" id="KW-0175">Coiled coil</keyword>
<dbReference type="Pfam" id="PF07696">
    <property type="entry name" value="7TMR-DISMED2"/>
    <property type="match status" value="1"/>
</dbReference>
<feature type="transmembrane region" description="Helical" evidence="4">
    <location>
        <begin position="336"/>
        <end position="354"/>
    </location>
</feature>
<comment type="caution">
    <text evidence="6">The sequence shown here is derived from an EMBL/GenBank/DDBJ whole genome shotgun (WGS) entry which is preliminary data.</text>
</comment>
<feature type="transmembrane region" description="Helical" evidence="4">
    <location>
        <begin position="215"/>
        <end position="239"/>
    </location>
</feature>
<dbReference type="GO" id="GO:0005886">
    <property type="term" value="C:plasma membrane"/>
    <property type="evidence" value="ECO:0007669"/>
    <property type="project" value="UniProtKB-SubCell"/>
</dbReference>
<dbReference type="InterPro" id="IPR000160">
    <property type="entry name" value="GGDEF_dom"/>
</dbReference>
<evidence type="ECO:0000256" key="3">
    <source>
        <dbReference type="SAM" id="Coils"/>
    </source>
</evidence>
<evidence type="ECO:0000313" key="6">
    <source>
        <dbReference type="EMBL" id="PTU74980.1"/>
    </source>
</evidence>
<keyword evidence="4" id="KW-0472">Membrane</keyword>
<protein>
    <submittedName>
        <fullName evidence="6">GGDEF domain-containing protein</fullName>
    </submittedName>
</protein>
<dbReference type="Proteomes" id="UP000244064">
    <property type="component" value="Unassembled WGS sequence"/>
</dbReference>
<keyword evidence="4" id="KW-1133">Transmembrane helix</keyword>
<feature type="domain" description="GGDEF" evidence="5">
    <location>
        <begin position="460"/>
        <end position="592"/>
    </location>
</feature>
<organism evidence="6 7">
    <name type="scientific">Pseudomonas mangrovi</name>
    <dbReference type="NCBI Taxonomy" id="2161748"/>
    <lineage>
        <taxon>Bacteria</taxon>
        <taxon>Pseudomonadati</taxon>
        <taxon>Pseudomonadota</taxon>
        <taxon>Gammaproteobacteria</taxon>
        <taxon>Pseudomonadales</taxon>
        <taxon>Pseudomonadaceae</taxon>
        <taxon>Pseudomonas</taxon>
    </lineage>
</organism>
<dbReference type="InterPro" id="IPR052163">
    <property type="entry name" value="DGC-Regulatory_Protein"/>
</dbReference>
<feature type="transmembrane region" description="Helical" evidence="4">
    <location>
        <begin position="366"/>
        <end position="388"/>
    </location>
</feature>
<dbReference type="Pfam" id="PF00990">
    <property type="entry name" value="GGDEF"/>
    <property type="match status" value="1"/>
</dbReference>
<keyword evidence="4" id="KW-0812">Transmembrane</keyword>
<dbReference type="GO" id="GO:0003824">
    <property type="term" value="F:catalytic activity"/>
    <property type="evidence" value="ECO:0007669"/>
    <property type="project" value="UniProtKB-ARBA"/>
</dbReference>
<accession>A0A2T5PB51</accession>
<dbReference type="InterPro" id="IPR011623">
    <property type="entry name" value="7TMR_DISM_rcpt_extracell_dom1"/>
</dbReference>
<name>A0A2T5PB51_9PSED</name>
<feature type="transmembrane region" description="Helical" evidence="4">
    <location>
        <begin position="251"/>
        <end position="271"/>
    </location>
</feature>
<dbReference type="Pfam" id="PF07695">
    <property type="entry name" value="7TMR-DISM_7TM"/>
    <property type="match status" value="1"/>
</dbReference>
<evidence type="ECO:0000256" key="1">
    <source>
        <dbReference type="ARBA" id="ARBA00001946"/>
    </source>
</evidence>
<keyword evidence="7" id="KW-1185">Reference proteome</keyword>
<evidence type="ECO:0000256" key="2">
    <source>
        <dbReference type="ARBA" id="ARBA00004533"/>
    </source>
</evidence>
<dbReference type="InterPro" id="IPR029787">
    <property type="entry name" value="Nucleotide_cyclase"/>
</dbReference>
<dbReference type="PANTHER" id="PTHR46663">
    <property type="entry name" value="DIGUANYLATE CYCLASE DGCT-RELATED"/>
    <property type="match status" value="1"/>
</dbReference>
<feature type="transmembrane region" description="Helical" evidence="4">
    <location>
        <begin position="283"/>
        <end position="303"/>
    </location>
</feature>
<dbReference type="SMART" id="SM00267">
    <property type="entry name" value="GGDEF"/>
    <property type="match status" value="1"/>
</dbReference>
<dbReference type="InterPro" id="IPR011622">
    <property type="entry name" value="7TMR_DISM_rcpt_extracell_dom2"/>
</dbReference>
<comment type="cofactor">
    <cofactor evidence="1">
        <name>Mg(2+)</name>
        <dbReference type="ChEBI" id="CHEBI:18420"/>
    </cofactor>
</comment>
<dbReference type="Gene3D" id="3.30.70.270">
    <property type="match status" value="1"/>
</dbReference>
<feature type="transmembrane region" description="Helical" evidence="4">
    <location>
        <begin position="186"/>
        <end position="208"/>
    </location>
</feature>
<dbReference type="AlphaFoldDB" id="A0A2T5PB51"/>
<evidence type="ECO:0000259" key="5">
    <source>
        <dbReference type="PROSITE" id="PS50887"/>
    </source>
</evidence>
<dbReference type="NCBIfam" id="TIGR00254">
    <property type="entry name" value="GGDEF"/>
    <property type="match status" value="1"/>
</dbReference>
<evidence type="ECO:0000256" key="4">
    <source>
        <dbReference type="SAM" id="Phobius"/>
    </source>
</evidence>
<dbReference type="EMBL" id="QASN01000013">
    <property type="protein sequence ID" value="PTU74980.1"/>
    <property type="molecule type" value="Genomic_DNA"/>
</dbReference>
<dbReference type="SUPFAM" id="SSF55073">
    <property type="entry name" value="Nucleotide cyclase"/>
    <property type="match status" value="1"/>
</dbReference>
<reference evidence="6 7" key="1">
    <citation type="submission" date="2018-04" db="EMBL/GenBank/DDBJ databases">
        <title>Pseudomonas sp. nov., isolated from mangrove soil.</title>
        <authorList>
            <person name="Chen C."/>
        </authorList>
    </citation>
    <scope>NUCLEOTIDE SEQUENCE [LARGE SCALE GENOMIC DNA]</scope>
    <source>
        <strain evidence="6 7">TC-11</strain>
    </source>
</reference>
<dbReference type="Gene3D" id="2.60.40.2380">
    <property type="match status" value="1"/>
</dbReference>
<dbReference type="PANTHER" id="PTHR46663:SF2">
    <property type="entry name" value="GGDEF DOMAIN-CONTAINING PROTEIN"/>
    <property type="match status" value="1"/>
</dbReference>
<dbReference type="OrthoDB" id="9803824at2"/>
<comment type="subcellular location">
    <subcellularLocation>
        <location evidence="2">Cell inner membrane</location>
    </subcellularLocation>
</comment>